<dbReference type="Gene3D" id="3.30.2310.20">
    <property type="entry name" value="RelE-like"/>
    <property type="match status" value="1"/>
</dbReference>
<accession>A0A1F5YUT8</accession>
<gene>
    <name evidence="2" type="ORF">A2W14_04860</name>
</gene>
<organism evidence="2 3">
    <name type="scientific">Candidatus Gottesmanbacteria bacterium RBG_16_37_8</name>
    <dbReference type="NCBI Taxonomy" id="1798371"/>
    <lineage>
        <taxon>Bacteria</taxon>
        <taxon>Candidatus Gottesmaniibacteriota</taxon>
    </lineage>
</organism>
<reference evidence="2 3" key="1">
    <citation type="journal article" date="2016" name="Nat. Commun.">
        <title>Thousands of microbial genomes shed light on interconnected biogeochemical processes in an aquifer system.</title>
        <authorList>
            <person name="Anantharaman K."/>
            <person name="Brown C.T."/>
            <person name="Hug L.A."/>
            <person name="Sharon I."/>
            <person name="Castelle C.J."/>
            <person name="Probst A.J."/>
            <person name="Thomas B.C."/>
            <person name="Singh A."/>
            <person name="Wilkins M.J."/>
            <person name="Karaoz U."/>
            <person name="Brodie E.L."/>
            <person name="Williams K.H."/>
            <person name="Hubbard S.S."/>
            <person name="Banfield J.F."/>
        </authorList>
    </citation>
    <scope>NUCLEOTIDE SEQUENCE [LARGE SCALE GENOMIC DNA]</scope>
</reference>
<dbReference type="EMBL" id="MFJA01000012">
    <property type="protein sequence ID" value="OGG03843.1"/>
    <property type="molecule type" value="Genomic_DNA"/>
</dbReference>
<proteinExistence type="predicted"/>
<comment type="caution">
    <text evidence="2">The sequence shown here is derived from an EMBL/GenBank/DDBJ whole genome shotgun (WGS) entry which is preliminary data.</text>
</comment>
<dbReference type="AlphaFoldDB" id="A0A1F5YUT8"/>
<evidence type="ECO:0000313" key="2">
    <source>
        <dbReference type="EMBL" id="OGG03843.1"/>
    </source>
</evidence>
<dbReference type="InterPro" id="IPR035093">
    <property type="entry name" value="RelE/ParE_toxin_dom_sf"/>
</dbReference>
<dbReference type="PANTHER" id="PTHR38813">
    <property type="match status" value="1"/>
</dbReference>
<evidence type="ECO:0008006" key="4">
    <source>
        <dbReference type="Google" id="ProtNLM"/>
    </source>
</evidence>
<protein>
    <recommendedName>
        <fullName evidence="4">Plasmid stabilization protein</fullName>
    </recommendedName>
</protein>
<dbReference type="STRING" id="1798371.A2W14_04860"/>
<name>A0A1F5YUT8_9BACT</name>
<evidence type="ECO:0000256" key="1">
    <source>
        <dbReference type="ARBA" id="ARBA00022649"/>
    </source>
</evidence>
<dbReference type="PANTHER" id="PTHR38813:SF1">
    <property type="entry name" value="TOXIN RELE1-RELATED"/>
    <property type="match status" value="1"/>
</dbReference>
<evidence type="ECO:0000313" key="3">
    <source>
        <dbReference type="Proteomes" id="UP000176665"/>
    </source>
</evidence>
<sequence>MKLIYHPRAVKFLRKLPQKEAERVLSKIELIKTTPSQTNLDIKKLTTTKRTYRLRVGNIRVIYEIDPTSEMIYIHEIDFRGNIY</sequence>
<dbReference type="InterPro" id="IPR052747">
    <property type="entry name" value="TA_system_RelE_toxin"/>
</dbReference>
<dbReference type="Pfam" id="PF05016">
    <property type="entry name" value="ParE_toxin"/>
    <property type="match status" value="1"/>
</dbReference>
<dbReference type="SUPFAM" id="SSF143011">
    <property type="entry name" value="RelE-like"/>
    <property type="match status" value="1"/>
</dbReference>
<dbReference type="InterPro" id="IPR007712">
    <property type="entry name" value="RelE/ParE_toxin"/>
</dbReference>
<keyword evidence="1" id="KW-1277">Toxin-antitoxin system</keyword>
<dbReference type="Proteomes" id="UP000176665">
    <property type="component" value="Unassembled WGS sequence"/>
</dbReference>